<gene>
    <name evidence="9" type="ORF">HA48_09860</name>
</gene>
<dbReference type="InterPro" id="IPR036590">
    <property type="entry name" value="SRAP-like"/>
</dbReference>
<comment type="caution">
    <text evidence="9">The sequence shown here is derived from an EMBL/GenBank/DDBJ whole genome shotgun (WGS) entry which is preliminary data.</text>
</comment>
<dbReference type="STRING" id="1076551.HA48_09860"/>
<dbReference type="GO" id="GO:0006508">
    <property type="term" value="P:proteolysis"/>
    <property type="evidence" value="ECO:0007669"/>
    <property type="project" value="UniProtKB-KW"/>
</dbReference>
<organism evidence="9 10">
    <name type="scientific">Pantoea wallisii</name>
    <dbReference type="NCBI Taxonomy" id="1076551"/>
    <lineage>
        <taxon>Bacteria</taxon>
        <taxon>Pseudomonadati</taxon>
        <taxon>Pseudomonadota</taxon>
        <taxon>Gammaproteobacteria</taxon>
        <taxon>Enterobacterales</taxon>
        <taxon>Erwiniaceae</taxon>
        <taxon>Pantoea</taxon>
    </lineage>
</organism>
<dbReference type="PANTHER" id="PTHR13604">
    <property type="entry name" value="DC12-RELATED"/>
    <property type="match status" value="1"/>
</dbReference>
<protein>
    <recommendedName>
        <fullName evidence="8">Abasic site processing protein</fullName>
        <ecNumber evidence="8">3.4.-.-</ecNumber>
    </recommendedName>
</protein>
<evidence type="ECO:0000256" key="2">
    <source>
        <dbReference type="ARBA" id="ARBA00022670"/>
    </source>
</evidence>
<sequence length="226" mass="25756">MCGRFAQYSSRDSYFDSLGLKPDEIIYDPEPIGRFNIAPGTKVLLLNEREDELHFDPVYWGYGPEWWNKQPLINARGETAASGRIFKPLWQHGRAIVPADGWFEWKRGGDKKQPYFIYHKRKAPLFFAAIGKAPYDKDHGHEGFVIVTAASNKGMVDIHDRRPLVLTADAVHEWLSAETSPERAEKIAHDAALPEKDFIWHPVTKKVGNIHNQGEELVVQIDDPVV</sequence>
<dbReference type="Pfam" id="PF02586">
    <property type="entry name" value="SRAP"/>
    <property type="match status" value="1"/>
</dbReference>
<dbReference type="OrthoDB" id="6192129at2"/>
<keyword evidence="10" id="KW-1185">Reference proteome</keyword>
<evidence type="ECO:0000256" key="6">
    <source>
        <dbReference type="ARBA" id="ARBA00023125"/>
    </source>
</evidence>
<dbReference type="EC" id="3.4.-.-" evidence="8"/>
<accession>A0A1X1D9M9</accession>
<name>A0A1X1D9M9_9GAMM</name>
<proteinExistence type="inferred from homology"/>
<evidence type="ECO:0000256" key="3">
    <source>
        <dbReference type="ARBA" id="ARBA00022763"/>
    </source>
</evidence>
<keyword evidence="5" id="KW-0190">Covalent protein-DNA linkage</keyword>
<dbReference type="PANTHER" id="PTHR13604:SF0">
    <property type="entry name" value="ABASIC SITE PROCESSING PROTEIN HMCES"/>
    <property type="match status" value="1"/>
</dbReference>
<evidence type="ECO:0000256" key="5">
    <source>
        <dbReference type="ARBA" id="ARBA00023124"/>
    </source>
</evidence>
<evidence type="ECO:0000256" key="1">
    <source>
        <dbReference type="ARBA" id="ARBA00008136"/>
    </source>
</evidence>
<evidence type="ECO:0000256" key="7">
    <source>
        <dbReference type="ARBA" id="ARBA00023239"/>
    </source>
</evidence>
<dbReference type="SUPFAM" id="SSF143081">
    <property type="entry name" value="BB1717-like"/>
    <property type="match status" value="1"/>
</dbReference>
<dbReference type="GO" id="GO:0008233">
    <property type="term" value="F:peptidase activity"/>
    <property type="evidence" value="ECO:0007669"/>
    <property type="project" value="UniProtKB-KW"/>
</dbReference>
<keyword evidence="2 8" id="KW-0645">Protease</keyword>
<evidence type="ECO:0000313" key="10">
    <source>
        <dbReference type="Proteomes" id="UP000193104"/>
    </source>
</evidence>
<evidence type="ECO:0000256" key="4">
    <source>
        <dbReference type="ARBA" id="ARBA00022801"/>
    </source>
</evidence>
<dbReference type="Gene3D" id="3.90.1680.10">
    <property type="entry name" value="SOS response associated peptidase-like"/>
    <property type="match status" value="1"/>
</dbReference>
<keyword evidence="4 8" id="KW-0378">Hydrolase</keyword>
<reference evidence="9 10" key="1">
    <citation type="journal article" date="2017" name="Antonie Van Leeuwenhoek">
        <title>Phylogenomic resolution of the bacterial genus Pantoea and its relationship with Erwinia and Tatumella.</title>
        <authorList>
            <person name="Palmer M."/>
            <person name="Steenkamp E.T."/>
            <person name="Coetzee M.P."/>
            <person name="Chan W.Y."/>
            <person name="van Zyl E."/>
            <person name="De Maayer P."/>
            <person name="Coutinho T.A."/>
            <person name="Blom J."/>
            <person name="Smits T.H."/>
            <person name="Duffy B."/>
            <person name="Venter S.N."/>
        </authorList>
    </citation>
    <scope>NUCLEOTIDE SEQUENCE [LARGE SCALE GENOMIC DNA]</scope>
    <source>
        <strain evidence="9 10">LMG 26277</strain>
    </source>
</reference>
<comment type="similarity">
    <text evidence="1 8">Belongs to the SOS response-associated peptidase family.</text>
</comment>
<dbReference type="AlphaFoldDB" id="A0A1X1D9M9"/>
<evidence type="ECO:0000256" key="8">
    <source>
        <dbReference type="RuleBase" id="RU364100"/>
    </source>
</evidence>
<keyword evidence="3" id="KW-0227">DNA damage</keyword>
<evidence type="ECO:0000313" key="9">
    <source>
        <dbReference type="EMBL" id="ORM73392.1"/>
    </source>
</evidence>
<dbReference type="GO" id="GO:0106300">
    <property type="term" value="P:protein-DNA covalent cross-linking repair"/>
    <property type="evidence" value="ECO:0007669"/>
    <property type="project" value="InterPro"/>
</dbReference>
<keyword evidence="7" id="KW-0456">Lyase</keyword>
<dbReference type="GO" id="GO:0016829">
    <property type="term" value="F:lyase activity"/>
    <property type="evidence" value="ECO:0007669"/>
    <property type="project" value="UniProtKB-KW"/>
</dbReference>
<keyword evidence="6" id="KW-0238">DNA-binding</keyword>
<dbReference type="RefSeq" id="WP_128601109.1">
    <property type="nucleotide sequence ID" value="NZ_MLFS01000022.1"/>
</dbReference>
<dbReference type="InterPro" id="IPR003738">
    <property type="entry name" value="SRAP"/>
</dbReference>
<dbReference type="Proteomes" id="UP000193104">
    <property type="component" value="Unassembled WGS sequence"/>
</dbReference>
<dbReference type="EMBL" id="MLFS01000022">
    <property type="protein sequence ID" value="ORM73392.1"/>
    <property type="molecule type" value="Genomic_DNA"/>
</dbReference>
<dbReference type="GO" id="GO:0003697">
    <property type="term" value="F:single-stranded DNA binding"/>
    <property type="evidence" value="ECO:0007669"/>
    <property type="project" value="InterPro"/>
</dbReference>